<evidence type="ECO:0000256" key="3">
    <source>
        <dbReference type="ARBA" id="ARBA00022448"/>
    </source>
</evidence>
<gene>
    <name evidence="10" type="ORF">SAMN04487779_1001493</name>
</gene>
<evidence type="ECO:0000313" key="11">
    <source>
        <dbReference type="Proteomes" id="UP000198925"/>
    </source>
</evidence>
<dbReference type="InterPro" id="IPR010065">
    <property type="entry name" value="AA_ABC_transptr_permease_3TM"/>
</dbReference>
<organism evidence="10 11">
    <name type="scientific">Belnapia rosea</name>
    <dbReference type="NCBI Taxonomy" id="938405"/>
    <lineage>
        <taxon>Bacteria</taxon>
        <taxon>Pseudomonadati</taxon>
        <taxon>Pseudomonadota</taxon>
        <taxon>Alphaproteobacteria</taxon>
        <taxon>Acetobacterales</taxon>
        <taxon>Roseomonadaceae</taxon>
        <taxon>Belnapia</taxon>
    </lineage>
</organism>
<dbReference type="Proteomes" id="UP000198925">
    <property type="component" value="Unassembled WGS sequence"/>
</dbReference>
<name>A0A1G6KEY4_9PROT</name>
<proteinExistence type="inferred from homology"/>
<dbReference type="STRING" id="938405.SAMN02927895_00683"/>
<dbReference type="NCBIfam" id="TIGR01726">
    <property type="entry name" value="HEQRo_perm_3TM"/>
    <property type="match status" value="1"/>
</dbReference>
<keyword evidence="6 8" id="KW-1133">Transmembrane helix</keyword>
<dbReference type="Gene3D" id="1.10.3720.10">
    <property type="entry name" value="MetI-like"/>
    <property type="match status" value="1"/>
</dbReference>
<accession>A0A1G6KEY4</accession>
<dbReference type="GO" id="GO:0043190">
    <property type="term" value="C:ATP-binding cassette (ABC) transporter complex"/>
    <property type="evidence" value="ECO:0007669"/>
    <property type="project" value="InterPro"/>
</dbReference>
<comment type="subcellular location">
    <subcellularLocation>
        <location evidence="1">Cell inner membrane</location>
        <topology evidence="1">Multi-pass membrane protein</topology>
    </subcellularLocation>
    <subcellularLocation>
        <location evidence="8">Cell membrane</location>
        <topology evidence="8">Multi-pass membrane protein</topology>
    </subcellularLocation>
</comment>
<feature type="transmembrane region" description="Helical" evidence="8">
    <location>
        <begin position="21"/>
        <end position="50"/>
    </location>
</feature>
<keyword evidence="5 8" id="KW-0812">Transmembrane</keyword>
<dbReference type="PANTHER" id="PTHR30614">
    <property type="entry name" value="MEMBRANE COMPONENT OF AMINO ACID ABC TRANSPORTER"/>
    <property type="match status" value="1"/>
</dbReference>
<keyword evidence="3 8" id="KW-0813">Transport</keyword>
<dbReference type="CDD" id="cd06261">
    <property type="entry name" value="TM_PBP2"/>
    <property type="match status" value="1"/>
</dbReference>
<evidence type="ECO:0000256" key="1">
    <source>
        <dbReference type="ARBA" id="ARBA00004429"/>
    </source>
</evidence>
<feature type="domain" description="ABC transmembrane type-1" evidence="9">
    <location>
        <begin position="22"/>
        <end position="210"/>
    </location>
</feature>
<dbReference type="RefSeq" id="WP_090660117.1">
    <property type="nucleotide sequence ID" value="NZ_FMZX01000001.1"/>
</dbReference>
<evidence type="ECO:0000256" key="5">
    <source>
        <dbReference type="ARBA" id="ARBA00022692"/>
    </source>
</evidence>
<evidence type="ECO:0000256" key="8">
    <source>
        <dbReference type="RuleBase" id="RU363032"/>
    </source>
</evidence>
<dbReference type="PANTHER" id="PTHR30614:SF35">
    <property type="entry name" value="ABC TRANSPORTER PERMEASE PROTEIN"/>
    <property type="match status" value="1"/>
</dbReference>
<dbReference type="AlphaFoldDB" id="A0A1G6KEY4"/>
<dbReference type="InterPro" id="IPR000515">
    <property type="entry name" value="MetI-like"/>
</dbReference>
<sequence>MNGFQFQFAPVFARSDVLLEGLWLTLQLSAIGITLGALLGILLAMLRGLAPRALRWPVDAYVELVRNTPFLVQLLIIFFGLPSIGVRLTAEQAAIGAIILNLGAYSTEIVRAGIESVHKSQIEAGLSLAMTRWQVFRHVVIAPALARVWPSLSSQFVLMMLSTSVCSFISVQELSGTAANVESDTFRSFEVYITVTAIYLALALLMRGLLTGLGMVLFPKGSGLGRMRTQSGR</sequence>
<evidence type="ECO:0000256" key="6">
    <source>
        <dbReference type="ARBA" id="ARBA00022989"/>
    </source>
</evidence>
<dbReference type="GO" id="GO:0022857">
    <property type="term" value="F:transmembrane transporter activity"/>
    <property type="evidence" value="ECO:0007669"/>
    <property type="project" value="InterPro"/>
</dbReference>
<evidence type="ECO:0000256" key="2">
    <source>
        <dbReference type="ARBA" id="ARBA00010072"/>
    </source>
</evidence>
<evidence type="ECO:0000313" key="10">
    <source>
        <dbReference type="EMBL" id="SDC29408.1"/>
    </source>
</evidence>
<dbReference type="PROSITE" id="PS50928">
    <property type="entry name" value="ABC_TM1"/>
    <property type="match status" value="1"/>
</dbReference>
<evidence type="ECO:0000259" key="9">
    <source>
        <dbReference type="PROSITE" id="PS50928"/>
    </source>
</evidence>
<protein>
    <submittedName>
        <fullName evidence="10">Amino acid ABC transporter membrane protein 1, PAAT family</fullName>
    </submittedName>
</protein>
<keyword evidence="11" id="KW-1185">Reference proteome</keyword>
<comment type="similarity">
    <text evidence="2">Belongs to the binding-protein-dependent transport system permease family. HisMQ subfamily.</text>
</comment>
<dbReference type="SUPFAM" id="SSF161098">
    <property type="entry name" value="MetI-like"/>
    <property type="match status" value="1"/>
</dbReference>
<keyword evidence="7 8" id="KW-0472">Membrane</keyword>
<dbReference type="EMBL" id="FMZX01000001">
    <property type="protein sequence ID" value="SDC29408.1"/>
    <property type="molecule type" value="Genomic_DNA"/>
</dbReference>
<dbReference type="InterPro" id="IPR035906">
    <property type="entry name" value="MetI-like_sf"/>
</dbReference>
<feature type="transmembrane region" description="Helical" evidence="8">
    <location>
        <begin position="191"/>
        <end position="218"/>
    </location>
</feature>
<evidence type="ECO:0000256" key="7">
    <source>
        <dbReference type="ARBA" id="ARBA00023136"/>
    </source>
</evidence>
<dbReference type="Pfam" id="PF00528">
    <property type="entry name" value="BPD_transp_1"/>
    <property type="match status" value="1"/>
</dbReference>
<dbReference type="InterPro" id="IPR043429">
    <property type="entry name" value="ArtM/GltK/GlnP/TcyL/YhdX-like"/>
</dbReference>
<reference evidence="10 11" key="1">
    <citation type="submission" date="2016-10" db="EMBL/GenBank/DDBJ databases">
        <authorList>
            <person name="de Groot N.N."/>
        </authorList>
    </citation>
    <scope>NUCLEOTIDE SEQUENCE [LARGE SCALE GENOMIC DNA]</scope>
    <source>
        <strain evidence="10 11">CPCC 100156</strain>
    </source>
</reference>
<dbReference type="GO" id="GO:0006865">
    <property type="term" value="P:amino acid transport"/>
    <property type="evidence" value="ECO:0007669"/>
    <property type="project" value="TreeGrafter"/>
</dbReference>
<keyword evidence="4" id="KW-1003">Cell membrane</keyword>
<evidence type="ECO:0000256" key="4">
    <source>
        <dbReference type="ARBA" id="ARBA00022475"/>
    </source>
</evidence>